<organism evidence="4 5">
    <name type="scientific">Eragrostis curvula</name>
    <name type="common">weeping love grass</name>
    <dbReference type="NCBI Taxonomy" id="38414"/>
    <lineage>
        <taxon>Eukaryota</taxon>
        <taxon>Viridiplantae</taxon>
        <taxon>Streptophyta</taxon>
        <taxon>Embryophyta</taxon>
        <taxon>Tracheophyta</taxon>
        <taxon>Spermatophyta</taxon>
        <taxon>Magnoliopsida</taxon>
        <taxon>Liliopsida</taxon>
        <taxon>Poales</taxon>
        <taxon>Poaceae</taxon>
        <taxon>PACMAD clade</taxon>
        <taxon>Chloridoideae</taxon>
        <taxon>Eragrostideae</taxon>
        <taxon>Eragrostidinae</taxon>
        <taxon>Eragrostis</taxon>
    </lineage>
</organism>
<dbReference type="AlphaFoldDB" id="A0A5J9TT52"/>
<dbReference type="Gene3D" id="3.30.9.30">
    <property type="match status" value="1"/>
</dbReference>
<feature type="non-terminal residue" evidence="4">
    <location>
        <position position="1"/>
    </location>
</feature>
<proteinExistence type="predicted"/>
<evidence type="ECO:0000313" key="4">
    <source>
        <dbReference type="EMBL" id="TVU14542.1"/>
    </source>
</evidence>
<dbReference type="EMBL" id="RWGY01000031">
    <property type="protein sequence ID" value="TVU14542.1"/>
    <property type="molecule type" value="Genomic_DNA"/>
</dbReference>
<evidence type="ECO:0000256" key="1">
    <source>
        <dbReference type="ARBA" id="ARBA00023002"/>
    </source>
</evidence>
<evidence type="ECO:0000313" key="5">
    <source>
        <dbReference type="Proteomes" id="UP000324897"/>
    </source>
</evidence>
<dbReference type="PANTHER" id="PTHR45934">
    <property type="entry name" value="FAD/NAD(P)-BINDING OXIDOREDUCTASE FAMILY PROTEIN"/>
    <property type="match status" value="1"/>
</dbReference>
<name>A0A5J9TT52_9POAL</name>
<sequence>TEHTSTETKPDFSHLKQSPDRVRRPVVARWLGMSEPASSGRSSVRGLSVFPGGHSLKQELRQFLSEGLRAGMVPINDTDVYWYLVNTTVPAEKEAAGDPTKILHEVKDILASHMPVEFLDVVRHSDLNNLSHGPHYYIGTHGPFSQAELLVRL</sequence>
<dbReference type="OrthoDB" id="1878542at2759"/>
<dbReference type="GO" id="GO:0004497">
    <property type="term" value="F:monooxygenase activity"/>
    <property type="evidence" value="ECO:0007669"/>
    <property type="project" value="UniProtKB-KW"/>
</dbReference>
<comment type="caution">
    <text evidence="4">The sequence shown here is derived from an EMBL/GenBank/DDBJ whole genome shotgun (WGS) entry which is preliminary data.</text>
</comment>
<keyword evidence="2" id="KW-0503">Monooxygenase</keyword>
<evidence type="ECO:0000256" key="2">
    <source>
        <dbReference type="ARBA" id="ARBA00023033"/>
    </source>
</evidence>
<keyword evidence="5" id="KW-1185">Reference proteome</keyword>
<dbReference type="InterPro" id="IPR044560">
    <property type="entry name" value="MOase"/>
</dbReference>
<protein>
    <submittedName>
        <fullName evidence="4">Uncharacterized protein</fullName>
    </submittedName>
</protein>
<dbReference type="Proteomes" id="UP000324897">
    <property type="component" value="Unassembled WGS sequence"/>
</dbReference>
<gene>
    <name evidence="4" type="ORF">EJB05_38017</name>
</gene>
<feature type="region of interest" description="Disordered" evidence="3">
    <location>
        <begin position="1"/>
        <end position="20"/>
    </location>
</feature>
<accession>A0A5J9TT52</accession>
<dbReference type="PANTHER" id="PTHR45934:SF1">
    <property type="entry name" value="OS04G0423100 PROTEIN"/>
    <property type="match status" value="1"/>
</dbReference>
<reference evidence="4 5" key="1">
    <citation type="journal article" date="2019" name="Sci. Rep.">
        <title>A high-quality genome of Eragrostis curvula grass provides insights into Poaceae evolution and supports new strategies to enhance forage quality.</title>
        <authorList>
            <person name="Carballo J."/>
            <person name="Santos B.A.C.M."/>
            <person name="Zappacosta D."/>
            <person name="Garbus I."/>
            <person name="Selva J.P."/>
            <person name="Gallo C.A."/>
            <person name="Diaz A."/>
            <person name="Albertini E."/>
            <person name="Caccamo M."/>
            <person name="Echenique V."/>
        </authorList>
    </citation>
    <scope>NUCLEOTIDE SEQUENCE [LARGE SCALE GENOMIC DNA]</scope>
    <source>
        <strain evidence="5">cv. Victoria</strain>
        <tissue evidence="4">Leaf</tissue>
    </source>
</reference>
<keyword evidence="1" id="KW-0560">Oxidoreductase</keyword>
<dbReference type="Gramene" id="TVU14542">
    <property type="protein sequence ID" value="TVU14542"/>
    <property type="gene ID" value="EJB05_38017"/>
</dbReference>
<evidence type="ECO:0000256" key="3">
    <source>
        <dbReference type="SAM" id="MobiDB-lite"/>
    </source>
</evidence>